<sequence length="150" mass="16556">MTTLRYCLLTGPERPLLNKFYKTQGSPMRAAAQGQLWVARAEEIVAALCLTPVHGGSWLTGLWVAQNWRGREIARHLIETAMHSSEGTTWLFCHPDLASFYQRLGFSPCTDLPAALAERLARYQRSKPLLAMARPQSSLAGSSPGNNTSV</sequence>
<evidence type="ECO:0000313" key="2">
    <source>
        <dbReference type="EMBL" id="AIL63061.1"/>
    </source>
</evidence>
<dbReference type="PROSITE" id="PS51186">
    <property type="entry name" value="GNAT"/>
    <property type="match status" value="1"/>
</dbReference>
<dbReference type="RefSeq" id="WP_038613629.1">
    <property type="nucleotide sequence ID" value="NZ_CP009048.1"/>
</dbReference>
<accession>A0A077FIJ4</accession>
<dbReference type="InterPro" id="IPR000182">
    <property type="entry name" value="GNAT_dom"/>
</dbReference>
<dbReference type="InterPro" id="IPR016181">
    <property type="entry name" value="Acyl_CoA_acyltransferase"/>
</dbReference>
<dbReference type="eggNOG" id="COG0454">
    <property type="taxonomic scope" value="Bacteria"/>
</dbReference>
<evidence type="ECO:0000259" key="1">
    <source>
        <dbReference type="PROSITE" id="PS51186"/>
    </source>
</evidence>
<dbReference type="CDD" id="cd04301">
    <property type="entry name" value="NAT_SF"/>
    <property type="match status" value="1"/>
</dbReference>
<dbReference type="Proteomes" id="UP000028931">
    <property type="component" value="Chromosome"/>
</dbReference>
<organism evidence="2 3">
    <name type="scientific">Pseudomonas alkylphenolica</name>
    <dbReference type="NCBI Taxonomy" id="237609"/>
    <lineage>
        <taxon>Bacteria</taxon>
        <taxon>Pseudomonadati</taxon>
        <taxon>Pseudomonadota</taxon>
        <taxon>Gammaproteobacteria</taxon>
        <taxon>Pseudomonadales</taxon>
        <taxon>Pseudomonadaceae</taxon>
        <taxon>Pseudomonas</taxon>
    </lineage>
</organism>
<name>A0A077FIJ4_9PSED</name>
<dbReference type="AlphaFoldDB" id="A0A077FIJ4"/>
<keyword evidence="2" id="KW-0808">Transferase</keyword>
<dbReference type="EMBL" id="CP009048">
    <property type="protein sequence ID" value="AIL63061.1"/>
    <property type="molecule type" value="Genomic_DNA"/>
</dbReference>
<dbReference type="Pfam" id="PF13508">
    <property type="entry name" value="Acetyltransf_7"/>
    <property type="match status" value="1"/>
</dbReference>
<proteinExistence type="predicted"/>
<gene>
    <name evidence="2" type="ORF">PSAKL28_39110</name>
</gene>
<dbReference type="KEGG" id="palk:PSAKL28_39110"/>
<dbReference type="GO" id="GO:0016747">
    <property type="term" value="F:acyltransferase activity, transferring groups other than amino-acyl groups"/>
    <property type="evidence" value="ECO:0007669"/>
    <property type="project" value="InterPro"/>
</dbReference>
<protein>
    <submittedName>
        <fullName evidence="2">GCN5-related N-acetyltransferase</fullName>
    </submittedName>
</protein>
<feature type="domain" description="N-acetyltransferase" evidence="1">
    <location>
        <begin position="1"/>
        <end position="137"/>
    </location>
</feature>
<dbReference type="SUPFAM" id="SSF55729">
    <property type="entry name" value="Acyl-CoA N-acyltransferases (Nat)"/>
    <property type="match status" value="1"/>
</dbReference>
<evidence type="ECO:0000313" key="3">
    <source>
        <dbReference type="Proteomes" id="UP000028931"/>
    </source>
</evidence>
<dbReference type="Gene3D" id="3.40.630.30">
    <property type="match status" value="1"/>
</dbReference>
<reference evidence="2 3" key="1">
    <citation type="submission" date="2014-07" db="EMBL/GenBank/DDBJ databases">
        <authorList>
            <person name="Lee K."/>
            <person name="Lim J.Y."/>
            <person name="Hwang I."/>
        </authorList>
    </citation>
    <scope>NUCLEOTIDE SEQUENCE [LARGE SCALE GENOMIC DNA]</scope>
    <source>
        <strain evidence="2 3">KL28</strain>
    </source>
</reference>
<dbReference type="HOGENOM" id="CLU_120018_0_0_6"/>